<keyword evidence="2" id="KW-1133">Transmembrane helix</keyword>
<evidence type="ECO:0000313" key="4">
    <source>
        <dbReference type="Proteomes" id="UP000799750"/>
    </source>
</evidence>
<organism evidence="3 4">
    <name type="scientific">Lophium mytilinum</name>
    <dbReference type="NCBI Taxonomy" id="390894"/>
    <lineage>
        <taxon>Eukaryota</taxon>
        <taxon>Fungi</taxon>
        <taxon>Dikarya</taxon>
        <taxon>Ascomycota</taxon>
        <taxon>Pezizomycotina</taxon>
        <taxon>Dothideomycetes</taxon>
        <taxon>Pleosporomycetidae</taxon>
        <taxon>Mytilinidiales</taxon>
        <taxon>Mytilinidiaceae</taxon>
        <taxon>Lophium</taxon>
    </lineage>
</organism>
<feature type="transmembrane region" description="Helical" evidence="2">
    <location>
        <begin position="82"/>
        <end position="102"/>
    </location>
</feature>
<protein>
    <submittedName>
        <fullName evidence="3">Uncharacterized protein</fullName>
    </submittedName>
</protein>
<evidence type="ECO:0000313" key="3">
    <source>
        <dbReference type="EMBL" id="KAF2490450.1"/>
    </source>
</evidence>
<evidence type="ECO:0000256" key="2">
    <source>
        <dbReference type="SAM" id="Phobius"/>
    </source>
</evidence>
<accession>A0A6A6QEK2</accession>
<proteinExistence type="predicted"/>
<evidence type="ECO:0000256" key="1">
    <source>
        <dbReference type="SAM" id="MobiDB-lite"/>
    </source>
</evidence>
<keyword evidence="2" id="KW-0812">Transmembrane</keyword>
<gene>
    <name evidence="3" type="ORF">BU16DRAFT_153283</name>
</gene>
<feature type="region of interest" description="Disordered" evidence="1">
    <location>
        <begin position="1"/>
        <end position="20"/>
    </location>
</feature>
<keyword evidence="2" id="KW-0472">Membrane</keyword>
<dbReference type="EMBL" id="MU004197">
    <property type="protein sequence ID" value="KAF2490450.1"/>
    <property type="molecule type" value="Genomic_DNA"/>
</dbReference>
<reference evidence="3" key="1">
    <citation type="journal article" date="2020" name="Stud. Mycol.">
        <title>101 Dothideomycetes genomes: a test case for predicting lifestyles and emergence of pathogens.</title>
        <authorList>
            <person name="Haridas S."/>
            <person name="Albert R."/>
            <person name="Binder M."/>
            <person name="Bloem J."/>
            <person name="Labutti K."/>
            <person name="Salamov A."/>
            <person name="Andreopoulos B."/>
            <person name="Baker S."/>
            <person name="Barry K."/>
            <person name="Bills G."/>
            <person name="Bluhm B."/>
            <person name="Cannon C."/>
            <person name="Castanera R."/>
            <person name="Culley D."/>
            <person name="Daum C."/>
            <person name="Ezra D."/>
            <person name="Gonzalez J."/>
            <person name="Henrissat B."/>
            <person name="Kuo A."/>
            <person name="Liang C."/>
            <person name="Lipzen A."/>
            <person name="Lutzoni F."/>
            <person name="Magnuson J."/>
            <person name="Mondo S."/>
            <person name="Nolan M."/>
            <person name="Ohm R."/>
            <person name="Pangilinan J."/>
            <person name="Park H.-J."/>
            <person name="Ramirez L."/>
            <person name="Alfaro M."/>
            <person name="Sun H."/>
            <person name="Tritt A."/>
            <person name="Yoshinaga Y."/>
            <person name="Zwiers L.-H."/>
            <person name="Turgeon B."/>
            <person name="Goodwin S."/>
            <person name="Spatafora J."/>
            <person name="Crous P."/>
            <person name="Grigoriev I."/>
        </authorList>
    </citation>
    <scope>NUCLEOTIDE SEQUENCE</scope>
    <source>
        <strain evidence="3">CBS 269.34</strain>
    </source>
</reference>
<keyword evidence="4" id="KW-1185">Reference proteome</keyword>
<dbReference type="OrthoDB" id="3903561at2759"/>
<dbReference type="AlphaFoldDB" id="A0A6A6QEK2"/>
<feature type="transmembrane region" description="Helical" evidence="2">
    <location>
        <begin position="231"/>
        <end position="257"/>
    </location>
</feature>
<sequence length="543" mass="62627">MEDYRHLEDPQSPPPSYHARWDELPVEDVKNEDIKEAEANIWVQRFNLARQRTMPMVEKVPPYLKKDVLPIFKRMRLSKGQCCAFFLLAVFAVLPCVLMFSLDKNDPSSPGGPFGDKTLLCGQAYYGYENNNSTVRGIQGLFIVDSAYGNMSFSLVKFIDILWDLFVGRGVQLLAWYVSYLVFTDALLRVIERHPAPFRTFTHLTLQGASLSSIGALIRDMKRYPSRRTKWLFVYIILSASYVLSLPTILGAMTGYVSTSKAFVTMHDDHASQMVPLEDFTYGYQVIDGYKLSQPNGSCMAYDLFNNYEDMVGEQIQQCDCKLPNGTIGPAESFYYGYDQYNGYTYNTECTFNYTNNTEEFTYPHYSEYYNSQYGHSGTNYSCNYLYNITIDHHVYKFDHLNLTSSTCYNGTAYTDEYVSLNSQCMPDTTVNTYQWGFSTMLSAVFVIIQLVWALSMYAVWQDAQWNSVLVRSGYKMTQLRAAFSLSEAAQQRTGMENEELMRMETRRLEDDLYGRKTLVDYGMWERKKLPFMREDEASSSRS</sequence>
<name>A0A6A6QEK2_9PEZI</name>
<dbReference type="Proteomes" id="UP000799750">
    <property type="component" value="Unassembled WGS sequence"/>
</dbReference>